<dbReference type="STRING" id="235985.SAMN05414137_12823"/>
<dbReference type="Gene3D" id="2.10.70.100">
    <property type="match status" value="1"/>
</dbReference>
<dbReference type="CDD" id="cd00130">
    <property type="entry name" value="PAS"/>
    <property type="match status" value="1"/>
</dbReference>
<dbReference type="PROSITE" id="PS50112">
    <property type="entry name" value="PAS"/>
    <property type="match status" value="1"/>
</dbReference>
<keyword evidence="8" id="KW-0067">ATP-binding</keyword>
<keyword evidence="7" id="KW-0378">Hydrolase</keyword>
<evidence type="ECO:0000256" key="9">
    <source>
        <dbReference type="ARBA" id="ARBA00022842"/>
    </source>
</evidence>
<organism evidence="18 19">
    <name type="scientific">Streptacidiphilus jiangxiensis</name>
    <dbReference type="NCBI Taxonomy" id="235985"/>
    <lineage>
        <taxon>Bacteria</taxon>
        <taxon>Bacillati</taxon>
        <taxon>Actinomycetota</taxon>
        <taxon>Actinomycetes</taxon>
        <taxon>Kitasatosporales</taxon>
        <taxon>Streptomycetaceae</taxon>
        <taxon>Streptacidiphilus</taxon>
    </lineage>
</organism>
<evidence type="ECO:0000256" key="14">
    <source>
        <dbReference type="ARBA" id="ARBA00075117"/>
    </source>
</evidence>
<protein>
    <recommendedName>
        <fullName evidence="1">protein-serine/threonine phosphatase</fullName>
        <ecNumber evidence="1">3.1.3.16</ecNumber>
    </recommendedName>
    <alternativeName>
        <fullName evidence="15">Protein-serine/threonine phosphatase</fullName>
    </alternativeName>
    <alternativeName>
        <fullName evidence="14">Serine/threonine-protein kinase</fullName>
    </alternativeName>
</protein>
<keyword evidence="19" id="KW-1185">Reference proteome</keyword>
<feature type="domain" description="PAS" evidence="17">
    <location>
        <begin position="11"/>
        <end position="83"/>
    </location>
</feature>
<keyword evidence="3" id="KW-0808">Transferase</keyword>
<keyword evidence="5" id="KW-0547">Nucleotide-binding</keyword>
<dbReference type="SUPFAM" id="SSF55781">
    <property type="entry name" value="GAF domain-like"/>
    <property type="match status" value="1"/>
</dbReference>
<dbReference type="EMBL" id="FOAZ01000028">
    <property type="protein sequence ID" value="SEM43964.1"/>
    <property type="molecule type" value="Genomic_DNA"/>
</dbReference>
<dbReference type="PANTHER" id="PTHR43156:SF2">
    <property type="entry name" value="STAGE II SPORULATION PROTEIN E"/>
    <property type="match status" value="1"/>
</dbReference>
<evidence type="ECO:0000256" key="13">
    <source>
        <dbReference type="ARBA" id="ARBA00056274"/>
    </source>
</evidence>
<dbReference type="AlphaFoldDB" id="A0A1H7YDM2"/>
<feature type="region of interest" description="Disordered" evidence="16">
    <location>
        <begin position="564"/>
        <end position="587"/>
    </location>
</feature>
<evidence type="ECO:0000256" key="15">
    <source>
        <dbReference type="ARBA" id="ARBA00081350"/>
    </source>
</evidence>
<dbReference type="InterPro" id="IPR001932">
    <property type="entry name" value="PPM-type_phosphatase-like_dom"/>
</dbReference>
<evidence type="ECO:0000259" key="17">
    <source>
        <dbReference type="PROSITE" id="PS50112"/>
    </source>
</evidence>
<evidence type="ECO:0000256" key="16">
    <source>
        <dbReference type="SAM" id="MobiDB-lite"/>
    </source>
</evidence>
<evidence type="ECO:0000256" key="10">
    <source>
        <dbReference type="ARBA" id="ARBA00022912"/>
    </source>
</evidence>
<keyword evidence="4" id="KW-0479">Metal-binding</keyword>
<evidence type="ECO:0000256" key="4">
    <source>
        <dbReference type="ARBA" id="ARBA00022723"/>
    </source>
</evidence>
<keyword evidence="10" id="KW-0904">Protein phosphatase</keyword>
<dbReference type="EC" id="3.1.3.16" evidence="1"/>
<evidence type="ECO:0000256" key="6">
    <source>
        <dbReference type="ARBA" id="ARBA00022777"/>
    </source>
</evidence>
<evidence type="ECO:0000256" key="8">
    <source>
        <dbReference type="ARBA" id="ARBA00022840"/>
    </source>
</evidence>
<evidence type="ECO:0000256" key="5">
    <source>
        <dbReference type="ARBA" id="ARBA00022741"/>
    </source>
</evidence>
<reference evidence="19" key="1">
    <citation type="submission" date="2016-10" db="EMBL/GenBank/DDBJ databases">
        <authorList>
            <person name="Varghese N."/>
        </authorList>
    </citation>
    <scope>NUCLEOTIDE SEQUENCE [LARGE SCALE GENOMIC DNA]</scope>
    <source>
        <strain evidence="19">DSM 45096 / BCRC 16803 / CGMCC 4.1857 / CIP 109030 / JCM 12277 / KCTC 19219 / NBRC 100920 / 33214</strain>
    </source>
</reference>
<comment type="function">
    <text evidence="13">Primarily acts as an independent SigF regulator that is sensitive to the osmosensory signal, mediating the cross talk of PknD with the SigF regulon. Possesses both phosphatase and kinase activities. The kinase domain functions as a classic anti-sigma factor-like kinase to phosphorylate the anti-anti-sigma factor domain at the canonical regulatory site, and the phosphatase domain antagonizes this activity.</text>
</comment>
<dbReference type="Proteomes" id="UP000183015">
    <property type="component" value="Unassembled WGS sequence"/>
</dbReference>
<dbReference type="SUPFAM" id="SSF55785">
    <property type="entry name" value="PYP-like sensor domain (PAS domain)"/>
    <property type="match status" value="1"/>
</dbReference>
<keyword evidence="11" id="KW-0464">Manganese</keyword>
<dbReference type="GO" id="GO:0046872">
    <property type="term" value="F:metal ion binding"/>
    <property type="evidence" value="ECO:0007669"/>
    <property type="project" value="UniProtKB-KW"/>
</dbReference>
<dbReference type="eggNOG" id="COG2208">
    <property type="taxonomic scope" value="Bacteria"/>
</dbReference>
<dbReference type="InterPro" id="IPR052016">
    <property type="entry name" value="Bact_Sigma-Reg"/>
</dbReference>
<dbReference type="GO" id="GO:0016301">
    <property type="term" value="F:kinase activity"/>
    <property type="evidence" value="ECO:0007669"/>
    <property type="project" value="UniProtKB-KW"/>
</dbReference>
<name>A0A1H7YDM2_STRJI</name>
<accession>A0A1H7YDM2</accession>
<keyword evidence="2" id="KW-0597">Phosphoprotein</keyword>
<dbReference type="GO" id="GO:0005524">
    <property type="term" value="F:ATP binding"/>
    <property type="evidence" value="ECO:0007669"/>
    <property type="project" value="UniProtKB-KW"/>
</dbReference>
<proteinExistence type="predicted"/>
<keyword evidence="6" id="KW-0418">Kinase</keyword>
<dbReference type="GO" id="GO:0004722">
    <property type="term" value="F:protein serine/threonine phosphatase activity"/>
    <property type="evidence" value="ECO:0007669"/>
    <property type="project" value="UniProtKB-EC"/>
</dbReference>
<dbReference type="PANTHER" id="PTHR43156">
    <property type="entry name" value="STAGE II SPORULATION PROTEIN E-RELATED"/>
    <property type="match status" value="1"/>
</dbReference>
<dbReference type="InterPro" id="IPR013655">
    <property type="entry name" value="PAS_fold_3"/>
</dbReference>
<dbReference type="InterPro" id="IPR029016">
    <property type="entry name" value="GAF-like_dom_sf"/>
</dbReference>
<gene>
    <name evidence="18" type="ORF">SAMN05414137_12823</name>
</gene>
<comment type="catalytic activity">
    <reaction evidence="12">
        <text>O-phospho-L-seryl-[protein] + H2O = L-seryl-[protein] + phosphate</text>
        <dbReference type="Rhea" id="RHEA:20629"/>
        <dbReference type="Rhea" id="RHEA-COMP:9863"/>
        <dbReference type="Rhea" id="RHEA-COMP:11604"/>
        <dbReference type="ChEBI" id="CHEBI:15377"/>
        <dbReference type="ChEBI" id="CHEBI:29999"/>
        <dbReference type="ChEBI" id="CHEBI:43474"/>
        <dbReference type="ChEBI" id="CHEBI:83421"/>
        <dbReference type="EC" id="3.1.3.16"/>
    </reaction>
</comment>
<evidence type="ECO:0000256" key="11">
    <source>
        <dbReference type="ARBA" id="ARBA00023211"/>
    </source>
</evidence>
<dbReference type="InterPro" id="IPR000014">
    <property type="entry name" value="PAS"/>
</dbReference>
<evidence type="ECO:0000256" key="2">
    <source>
        <dbReference type="ARBA" id="ARBA00022553"/>
    </source>
</evidence>
<dbReference type="InterPro" id="IPR036457">
    <property type="entry name" value="PPM-type-like_dom_sf"/>
</dbReference>
<dbReference type="SUPFAM" id="SSF81606">
    <property type="entry name" value="PP2C-like"/>
    <property type="match status" value="1"/>
</dbReference>
<dbReference type="InterPro" id="IPR035965">
    <property type="entry name" value="PAS-like_dom_sf"/>
</dbReference>
<dbReference type="SMART" id="SM00065">
    <property type="entry name" value="GAF"/>
    <property type="match status" value="1"/>
</dbReference>
<dbReference type="Gene3D" id="3.30.450.20">
    <property type="entry name" value="PAS domain"/>
    <property type="match status" value="1"/>
</dbReference>
<dbReference type="Pfam" id="PF13185">
    <property type="entry name" value="GAF_2"/>
    <property type="match status" value="1"/>
</dbReference>
<evidence type="ECO:0000313" key="18">
    <source>
        <dbReference type="EMBL" id="SEM43964.1"/>
    </source>
</evidence>
<dbReference type="FunFam" id="3.60.40.10:FF:000005">
    <property type="entry name" value="Serine/threonine protein phosphatase"/>
    <property type="match status" value="1"/>
</dbReference>
<sequence length="587" mass="62920">MEQGRVEREETPLSLPDSVRAARAGAFRWDLADGAIHWDQAVCDLVGVAPDDFDGRADAFFSALHASDAARLAAATAEVLERGGRYRNHYRIARRDGGERLIEERGEVVLGPDGRPARVIGLLLDRTDDGPDPGYAANATASLETAGRAQRVPARLHPVAPVDAPPAQSSDSFLLTITRALSRATTAVDIMRVLTDIARPALNAETLLIHLTPDGNLAGIGRRPLHEPQPESLHPLRPAAAAVMRRAVEQEQPVFVEGVSAPPPPGERPLVRSWAVLPLIAAGERIGGCIVGYHGVRRFDEQQRATFTALGGIVAQALGRALLFDAEHQRATELQRVMLPRRVPAVPDHTVATRYRPGTAGMEVGGDWYEVLELEPDGQGPRVGLVIGDVQGHSAHASGVMGQLRVALRAFAREGHDPAVVLERTGRLLAELDTGLFATCCYATLDTATGRLLAARAGHPLPVLTDAAGTPRELDLPGGPPLGIDPTASYPLSEHRLSPGDTLLLYTDGLIEDRAEHYDNSVRRLLGLLASHAPARPLESLADALVDARPHSSPARDDLALLLVRRDGGRGREELREKPPEADGPAR</sequence>
<evidence type="ECO:0000313" key="19">
    <source>
        <dbReference type="Proteomes" id="UP000183015"/>
    </source>
</evidence>
<evidence type="ECO:0000256" key="1">
    <source>
        <dbReference type="ARBA" id="ARBA00013081"/>
    </source>
</evidence>
<keyword evidence="9" id="KW-0460">Magnesium</keyword>
<evidence type="ECO:0000256" key="7">
    <source>
        <dbReference type="ARBA" id="ARBA00022801"/>
    </source>
</evidence>
<dbReference type="Pfam" id="PF07228">
    <property type="entry name" value="SpoIIE"/>
    <property type="match status" value="1"/>
</dbReference>
<dbReference type="Gene3D" id="3.60.40.10">
    <property type="entry name" value="PPM-type phosphatase domain"/>
    <property type="match status" value="1"/>
</dbReference>
<evidence type="ECO:0000256" key="3">
    <source>
        <dbReference type="ARBA" id="ARBA00022679"/>
    </source>
</evidence>
<dbReference type="Gene3D" id="3.30.450.40">
    <property type="match status" value="1"/>
</dbReference>
<dbReference type="InterPro" id="IPR003018">
    <property type="entry name" value="GAF"/>
</dbReference>
<dbReference type="SMART" id="SM00331">
    <property type="entry name" value="PP2C_SIG"/>
    <property type="match status" value="1"/>
</dbReference>
<dbReference type="Pfam" id="PF08447">
    <property type="entry name" value="PAS_3"/>
    <property type="match status" value="1"/>
</dbReference>
<evidence type="ECO:0000256" key="12">
    <source>
        <dbReference type="ARBA" id="ARBA00047761"/>
    </source>
</evidence>